<dbReference type="Proteomes" id="UP001156702">
    <property type="component" value="Unassembled WGS sequence"/>
</dbReference>
<dbReference type="InterPro" id="IPR007375">
    <property type="entry name" value="SoxG"/>
</dbReference>
<comment type="caution">
    <text evidence="1">The sequence shown here is derived from an EMBL/GenBank/DDBJ whole genome shotgun (WGS) entry which is preliminary data.</text>
</comment>
<name>A0ABQ5ZFF9_9HYPH</name>
<keyword evidence="2" id="KW-1185">Reference proteome</keyword>
<organism evidence="1 2">
    <name type="scientific">Shinella yambaruensis</name>
    <dbReference type="NCBI Taxonomy" id="415996"/>
    <lineage>
        <taxon>Bacteria</taxon>
        <taxon>Pseudomonadati</taxon>
        <taxon>Pseudomonadota</taxon>
        <taxon>Alphaproteobacteria</taxon>
        <taxon>Hyphomicrobiales</taxon>
        <taxon>Rhizobiaceae</taxon>
        <taxon>Shinella</taxon>
    </lineage>
</organism>
<dbReference type="Pfam" id="PF04268">
    <property type="entry name" value="SoxG"/>
    <property type="match status" value="1"/>
</dbReference>
<dbReference type="EMBL" id="BSOP01000015">
    <property type="protein sequence ID" value="GLR50582.1"/>
    <property type="molecule type" value="Genomic_DNA"/>
</dbReference>
<protein>
    <submittedName>
        <fullName evidence="1">Sarcosine oxidase subunit gamma</fullName>
    </submittedName>
</protein>
<sequence length="175" mass="18527">MPDLRPFPALAARKPLASSRIRLSALPEGTILQMIAGPQTPGPVDGLERLAAKTGLALRAISPGQWLLVGDRPTPYPQACRLLAALEPHASGIDQSHGRVRLHLEGPMAATVLSKGTAVDLHPSAFAPGHTAATLVGHVSVHLTRLDAEAFEITVLRGFAEALWDDLALMCAEFL</sequence>
<accession>A0ABQ5ZFF9</accession>
<dbReference type="Gene3D" id="3.30.1360.120">
    <property type="entry name" value="Probable tRNA modification gtpase trme, domain 1"/>
    <property type="match status" value="1"/>
</dbReference>
<evidence type="ECO:0000313" key="2">
    <source>
        <dbReference type="Proteomes" id="UP001156702"/>
    </source>
</evidence>
<proteinExistence type="predicted"/>
<dbReference type="InterPro" id="IPR027266">
    <property type="entry name" value="TrmE/GcvT-like"/>
</dbReference>
<gene>
    <name evidence="1" type="primary">soxG2</name>
    <name evidence="1" type="ORF">GCM10007923_17890</name>
</gene>
<reference evidence="2" key="1">
    <citation type="journal article" date="2019" name="Int. J. Syst. Evol. Microbiol.">
        <title>The Global Catalogue of Microorganisms (GCM) 10K type strain sequencing project: providing services to taxonomists for standard genome sequencing and annotation.</title>
        <authorList>
            <consortium name="The Broad Institute Genomics Platform"/>
            <consortium name="The Broad Institute Genome Sequencing Center for Infectious Disease"/>
            <person name="Wu L."/>
            <person name="Ma J."/>
        </authorList>
    </citation>
    <scope>NUCLEOTIDE SEQUENCE [LARGE SCALE GENOMIC DNA]</scope>
    <source>
        <strain evidence="2">NBRC 102122</strain>
    </source>
</reference>
<dbReference type="RefSeq" id="WP_244770598.1">
    <property type="nucleotide sequence ID" value="NZ_BSOP01000015.1"/>
</dbReference>
<evidence type="ECO:0000313" key="1">
    <source>
        <dbReference type="EMBL" id="GLR50582.1"/>
    </source>
</evidence>
<dbReference type="SUPFAM" id="SSF103025">
    <property type="entry name" value="Folate-binding domain"/>
    <property type="match status" value="1"/>
</dbReference>